<name>A0A1F8CIQ2_9BACT</name>
<evidence type="ECO:0000313" key="3">
    <source>
        <dbReference type="Proteomes" id="UP000177855"/>
    </source>
</evidence>
<proteinExistence type="predicted"/>
<feature type="domain" description="DUF362" evidence="1">
    <location>
        <begin position="47"/>
        <end position="243"/>
    </location>
</feature>
<evidence type="ECO:0000313" key="2">
    <source>
        <dbReference type="EMBL" id="OGM75966.1"/>
    </source>
</evidence>
<sequence length="353" mass="40256">MKYTKPKYSHVASVAVKPGNQKELVFEAVEKAMELAQWKKYVKGDNIVLKVNAVWDKVYPCVTTSPMVIEAVIRQVKKHIKPKKLSIADTDTAAFMHTDDSFRILGIERLAKKYHVNLVSLTNTKFKVVPYKGMVLNHLKVSEVLLEADNIITLPIMKTHALSHLTFAIKNQWGCIHDLRHNYHTVLAKALADVNLYFKDKIQFAVGDALVAMEGTGPKTGTPVEVGYIFASHDLVAMDALAATTMGLNIKKIDTIKYPERVGVGTRNYKLLGDKPPTLKFKEPNPKQLVFFTEMFLRHLGPQIESLFFKTPLLYIFRAAAKVYNDTWFNLNSKQRVETIMRTRWGQMWQEYL</sequence>
<dbReference type="EMBL" id="MGHS01000044">
    <property type="protein sequence ID" value="OGM75966.1"/>
    <property type="molecule type" value="Genomic_DNA"/>
</dbReference>
<dbReference type="Proteomes" id="UP000177855">
    <property type="component" value="Unassembled WGS sequence"/>
</dbReference>
<comment type="caution">
    <text evidence="2">The sequence shown here is derived from an EMBL/GenBank/DDBJ whole genome shotgun (WGS) entry which is preliminary data.</text>
</comment>
<evidence type="ECO:0000259" key="1">
    <source>
        <dbReference type="Pfam" id="PF04015"/>
    </source>
</evidence>
<dbReference type="AlphaFoldDB" id="A0A1F8CIQ2"/>
<organism evidence="2 3">
    <name type="scientific">Candidatus Woesebacteria bacterium RIFOXYA1_FULL_40_18</name>
    <dbReference type="NCBI Taxonomy" id="1802532"/>
    <lineage>
        <taxon>Bacteria</taxon>
        <taxon>Candidatus Woeseibacteriota</taxon>
    </lineage>
</organism>
<reference evidence="2 3" key="1">
    <citation type="journal article" date="2016" name="Nat. Commun.">
        <title>Thousands of microbial genomes shed light on interconnected biogeochemical processes in an aquifer system.</title>
        <authorList>
            <person name="Anantharaman K."/>
            <person name="Brown C.T."/>
            <person name="Hug L.A."/>
            <person name="Sharon I."/>
            <person name="Castelle C.J."/>
            <person name="Probst A.J."/>
            <person name="Thomas B.C."/>
            <person name="Singh A."/>
            <person name="Wilkins M.J."/>
            <person name="Karaoz U."/>
            <person name="Brodie E.L."/>
            <person name="Williams K.H."/>
            <person name="Hubbard S.S."/>
            <person name="Banfield J.F."/>
        </authorList>
    </citation>
    <scope>NUCLEOTIDE SEQUENCE [LARGE SCALE GENOMIC DNA]</scope>
</reference>
<dbReference type="InterPro" id="IPR007160">
    <property type="entry name" value="DUF362"/>
</dbReference>
<dbReference type="STRING" id="1802532.A2210_01980"/>
<gene>
    <name evidence="2" type="ORF">A2210_01980</name>
</gene>
<protein>
    <recommendedName>
        <fullName evidence="1">DUF362 domain-containing protein</fullName>
    </recommendedName>
</protein>
<dbReference type="Pfam" id="PF04015">
    <property type="entry name" value="DUF362"/>
    <property type="match status" value="1"/>
</dbReference>
<accession>A0A1F8CIQ2</accession>